<protein>
    <submittedName>
        <fullName evidence="2">Uncharacterized protein</fullName>
    </submittedName>
</protein>
<accession>A0A1I7X925</accession>
<reference evidence="2" key="1">
    <citation type="submission" date="2016-11" db="UniProtKB">
        <authorList>
            <consortium name="WormBaseParasite"/>
        </authorList>
    </citation>
    <scope>IDENTIFICATION</scope>
</reference>
<dbReference type="Proteomes" id="UP000095283">
    <property type="component" value="Unplaced"/>
</dbReference>
<dbReference type="WBParaSite" id="Hba_13997">
    <property type="protein sequence ID" value="Hba_13997"/>
    <property type="gene ID" value="Hba_13997"/>
</dbReference>
<sequence>MHLDGRFRSLRGSFFGLQKPFESHSQRVAGYDQNYLPDREGTLDKYEEDLTTQLPRTIVRSSISCFVAQQNDRSADKGDYCPKRLRLESATCS</sequence>
<organism evidence="1 2">
    <name type="scientific">Heterorhabditis bacteriophora</name>
    <name type="common">Entomopathogenic nematode worm</name>
    <dbReference type="NCBI Taxonomy" id="37862"/>
    <lineage>
        <taxon>Eukaryota</taxon>
        <taxon>Metazoa</taxon>
        <taxon>Ecdysozoa</taxon>
        <taxon>Nematoda</taxon>
        <taxon>Chromadorea</taxon>
        <taxon>Rhabditida</taxon>
        <taxon>Rhabditina</taxon>
        <taxon>Rhabditomorpha</taxon>
        <taxon>Strongyloidea</taxon>
        <taxon>Heterorhabditidae</taxon>
        <taxon>Heterorhabditis</taxon>
    </lineage>
</organism>
<proteinExistence type="predicted"/>
<keyword evidence="1" id="KW-1185">Reference proteome</keyword>
<evidence type="ECO:0000313" key="1">
    <source>
        <dbReference type="Proteomes" id="UP000095283"/>
    </source>
</evidence>
<name>A0A1I7X925_HETBA</name>
<evidence type="ECO:0000313" key="2">
    <source>
        <dbReference type="WBParaSite" id="Hba_13997"/>
    </source>
</evidence>
<dbReference type="AlphaFoldDB" id="A0A1I7X925"/>